<sequence length="117" mass="13689">GSDSSIIYEKEYIKKDGTIFPINARFWIIKDVQGDPVRIWGIVRDLTDRKKKEKEIFDLAQFPSENPYPVLRVNKTEVMYINDIGQKLLNTKENNQIPDIFKKNVKKTLESNQITES</sequence>
<organism evidence="2">
    <name type="scientific">marine sediment metagenome</name>
    <dbReference type="NCBI Taxonomy" id="412755"/>
    <lineage>
        <taxon>unclassified sequences</taxon>
        <taxon>metagenomes</taxon>
        <taxon>ecological metagenomes</taxon>
    </lineage>
</organism>
<name>A0A0F9LRZ8_9ZZZZ</name>
<evidence type="ECO:0000313" key="2">
    <source>
        <dbReference type="EMBL" id="KKM59538.1"/>
    </source>
</evidence>
<dbReference type="EMBL" id="LAZR01011793">
    <property type="protein sequence ID" value="KKM59538.1"/>
    <property type="molecule type" value="Genomic_DNA"/>
</dbReference>
<dbReference type="SMART" id="SM00086">
    <property type="entry name" value="PAC"/>
    <property type="match status" value="1"/>
</dbReference>
<feature type="domain" description="PAC" evidence="1">
    <location>
        <begin position="6"/>
        <end position="58"/>
    </location>
</feature>
<dbReference type="PROSITE" id="PS50113">
    <property type="entry name" value="PAC"/>
    <property type="match status" value="1"/>
</dbReference>
<dbReference type="InterPro" id="IPR000014">
    <property type="entry name" value="PAS"/>
</dbReference>
<dbReference type="AlphaFoldDB" id="A0A0F9LRZ8"/>
<comment type="caution">
    <text evidence="2">The sequence shown here is derived from an EMBL/GenBank/DDBJ whole genome shotgun (WGS) entry which is preliminary data.</text>
</comment>
<evidence type="ECO:0000259" key="1">
    <source>
        <dbReference type="PROSITE" id="PS50113"/>
    </source>
</evidence>
<dbReference type="NCBIfam" id="TIGR00229">
    <property type="entry name" value="sensory_box"/>
    <property type="match status" value="1"/>
</dbReference>
<dbReference type="InterPro" id="IPR000700">
    <property type="entry name" value="PAS-assoc_C"/>
</dbReference>
<accession>A0A0F9LRZ8</accession>
<proteinExistence type="predicted"/>
<reference evidence="2" key="1">
    <citation type="journal article" date="2015" name="Nature">
        <title>Complex archaea that bridge the gap between prokaryotes and eukaryotes.</title>
        <authorList>
            <person name="Spang A."/>
            <person name="Saw J.H."/>
            <person name="Jorgensen S.L."/>
            <person name="Zaremba-Niedzwiedzka K."/>
            <person name="Martijn J."/>
            <person name="Lind A.E."/>
            <person name="van Eijk R."/>
            <person name="Schleper C."/>
            <person name="Guy L."/>
            <person name="Ettema T.J."/>
        </authorList>
    </citation>
    <scope>NUCLEOTIDE SEQUENCE</scope>
</reference>
<dbReference type="InterPro" id="IPR001610">
    <property type="entry name" value="PAC"/>
</dbReference>
<feature type="non-terminal residue" evidence="2">
    <location>
        <position position="1"/>
    </location>
</feature>
<gene>
    <name evidence="2" type="ORF">LCGC14_1548070</name>
</gene>
<dbReference type="Gene3D" id="3.30.450.20">
    <property type="entry name" value="PAS domain"/>
    <property type="match status" value="1"/>
</dbReference>
<dbReference type="InterPro" id="IPR035965">
    <property type="entry name" value="PAS-like_dom_sf"/>
</dbReference>
<dbReference type="SUPFAM" id="SSF55785">
    <property type="entry name" value="PYP-like sensor domain (PAS domain)"/>
    <property type="match status" value="1"/>
</dbReference>
<protein>
    <recommendedName>
        <fullName evidence="1">PAC domain-containing protein</fullName>
    </recommendedName>
</protein>